<comment type="caution">
    <text evidence="6">The sequence shown here is derived from an EMBL/GenBank/DDBJ whole genome shotgun (WGS) entry which is preliminary data.</text>
</comment>
<dbReference type="GO" id="GO:0003677">
    <property type="term" value="F:DNA binding"/>
    <property type="evidence" value="ECO:0007669"/>
    <property type="project" value="UniProtKB-KW"/>
</dbReference>
<accession>A0AAX2R9K5</accession>
<dbReference type="InterPro" id="IPR036390">
    <property type="entry name" value="WH_DNA-bd_sf"/>
</dbReference>
<keyword evidence="4" id="KW-0804">Transcription</keyword>
<dbReference type="AlphaFoldDB" id="A0AAX2R9K5"/>
<sequence>MIDLDLLNTLLCVVEERNFTRTAERIHKTQSTVSQQISRLERSLGHTLLVRDRSGNNVVVTEQGEILATYARRLIELAQEAKNALAANRDLIQIRIGIPEDFRVDRITQVLSGFACINPSIRLEIASGMSIDLHAKLAADQLQLALVKREPGTGACVASWPESVVWVTNRQTVTPYDVLPLAVFPRGCIYRARAVYALKKAGIRWRVGFESPSLTGIQAAVSAGLAVGVLPRSAVLPSHRILSSSDKLPDLPGTELALIAKVNPVSFEQRPLVIFLCSEIEKILDDQEN</sequence>
<keyword evidence="3" id="KW-0238">DNA-binding</keyword>
<evidence type="ECO:0000259" key="5">
    <source>
        <dbReference type="PROSITE" id="PS50931"/>
    </source>
</evidence>
<gene>
    <name evidence="6" type="ORF">E3D37_44095</name>
</gene>
<dbReference type="InterPro" id="IPR000847">
    <property type="entry name" value="LysR_HTH_N"/>
</dbReference>
<dbReference type="PANTHER" id="PTHR30579">
    <property type="entry name" value="TRANSCRIPTIONAL REGULATOR"/>
    <property type="match status" value="1"/>
</dbReference>
<dbReference type="PRINTS" id="PR00039">
    <property type="entry name" value="HTHLYSR"/>
</dbReference>
<dbReference type="Pfam" id="PF00126">
    <property type="entry name" value="HTH_1"/>
    <property type="match status" value="1"/>
</dbReference>
<dbReference type="InterPro" id="IPR050176">
    <property type="entry name" value="LTTR"/>
</dbReference>
<dbReference type="InterPro" id="IPR036388">
    <property type="entry name" value="WH-like_DNA-bd_sf"/>
</dbReference>
<dbReference type="EMBL" id="SNSQ01000111">
    <property type="protein sequence ID" value="TEU31851.1"/>
    <property type="molecule type" value="Genomic_DNA"/>
</dbReference>
<feature type="domain" description="HTH lysR-type" evidence="5">
    <location>
        <begin position="2"/>
        <end position="61"/>
    </location>
</feature>
<dbReference type="InterPro" id="IPR005119">
    <property type="entry name" value="LysR_subst-bd"/>
</dbReference>
<dbReference type="Gene3D" id="3.40.190.10">
    <property type="entry name" value="Periplasmic binding protein-like II"/>
    <property type="match status" value="2"/>
</dbReference>
<dbReference type="PROSITE" id="PS50931">
    <property type="entry name" value="HTH_LYSR"/>
    <property type="match status" value="1"/>
</dbReference>
<organism evidence="6 7">
    <name type="scientific">Burkholderia cepacia</name>
    <name type="common">Pseudomonas cepacia</name>
    <dbReference type="NCBI Taxonomy" id="292"/>
    <lineage>
        <taxon>Bacteria</taxon>
        <taxon>Pseudomonadati</taxon>
        <taxon>Pseudomonadota</taxon>
        <taxon>Betaproteobacteria</taxon>
        <taxon>Burkholderiales</taxon>
        <taxon>Burkholderiaceae</taxon>
        <taxon>Burkholderia</taxon>
        <taxon>Burkholderia cepacia complex</taxon>
    </lineage>
</organism>
<proteinExistence type="inferred from homology"/>
<evidence type="ECO:0000256" key="4">
    <source>
        <dbReference type="ARBA" id="ARBA00023163"/>
    </source>
</evidence>
<dbReference type="GO" id="GO:0003700">
    <property type="term" value="F:DNA-binding transcription factor activity"/>
    <property type="evidence" value="ECO:0007669"/>
    <property type="project" value="InterPro"/>
</dbReference>
<dbReference type="FunFam" id="1.10.10.10:FF:000001">
    <property type="entry name" value="LysR family transcriptional regulator"/>
    <property type="match status" value="1"/>
</dbReference>
<evidence type="ECO:0000256" key="2">
    <source>
        <dbReference type="ARBA" id="ARBA00023015"/>
    </source>
</evidence>
<dbReference type="SUPFAM" id="SSF53850">
    <property type="entry name" value="Periplasmic binding protein-like II"/>
    <property type="match status" value="1"/>
</dbReference>
<dbReference type="Gene3D" id="1.10.10.10">
    <property type="entry name" value="Winged helix-like DNA-binding domain superfamily/Winged helix DNA-binding domain"/>
    <property type="match status" value="1"/>
</dbReference>
<evidence type="ECO:0000313" key="6">
    <source>
        <dbReference type="EMBL" id="TEU31851.1"/>
    </source>
</evidence>
<evidence type="ECO:0000256" key="3">
    <source>
        <dbReference type="ARBA" id="ARBA00023125"/>
    </source>
</evidence>
<dbReference type="PANTHER" id="PTHR30579:SF7">
    <property type="entry name" value="HTH-TYPE TRANSCRIPTIONAL REGULATOR LRHA-RELATED"/>
    <property type="match status" value="1"/>
</dbReference>
<name>A0AAX2R9K5_BURCE</name>
<evidence type="ECO:0000256" key="1">
    <source>
        <dbReference type="ARBA" id="ARBA00009437"/>
    </source>
</evidence>
<evidence type="ECO:0000313" key="7">
    <source>
        <dbReference type="Proteomes" id="UP000298234"/>
    </source>
</evidence>
<keyword evidence="2" id="KW-0805">Transcription regulation</keyword>
<protein>
    <submittedName>
        <fullName evidence="6">LysR family transcriptional regulator</fullName>
    </submittedName>
</protein>
<dbReference type="Proteomes" id="UP000298234">
    <property type="component" value="Unassembled WGS sequence"/>
</dbReference>
<dbReference type="SUPFAM" id="SSF46785">
    <property type="entry name" value="Winged helix' DNA-binding domain"/>
    <property type="match status" value="1"/>
</dbReference>
<dbReference type="Pfam" id="PF03466">
    <property type="entry name" value="LysR_substrate"/>
    <property type="match status" value="1"/>
</dbReference>
<comment type="similarity">
    <text evidence="1">Belongs to the LysR transcriptional regulatory family.</text>
</comment>
<dbReference type="RefSeq" id="WP_119338660.1">
    <property type="nucleotide sequence ID" value="NZ_CP095497.1"/>
</dbReference>
<reference evidence="6 7" key="1">
    <citation type="submission" date="2019-03" db="EMBL/GenBank/DDBJ databases">
        <title>Burkholderia cepacia outbreak.</title>
        <authorList>
            <person name="Farzana R."/>
            <person name="Walsh T.R."/>
        </authorList>
    </citation>
    <scope>NUCLEOTIDE SEQUENCE [LARGE SCALE GENOMIC DNA]</scope>
    <source>
        <strain evidence="7">d13</strain>
    </source>
</reference>